<proteinExistence type="predicted"/>
<reference evidence="1 2" key="1">
    <citation type="journal article" date="2010" name="BMC Genomics">
        <title>Genome analysis and comparative genomics of a Giardia intestinalis assemblage E isolate.</title>
        <authorList>
            <person name="Jerlstrom-Hultqvist J."/>
            <person name="Franzen O."/>
            <person name="Ankarklev J."/>
            <person name="Xu F."/>
            <person name="Nohynkova E."/>
            <person name="Andersson J.O."/>
            <person name="Svard S.G."/>
            <person name="Andersson B."/>
        </authorList>
    </citation>
    <scope>NUCLEOTIDE SEQUENCE [LARGE SCALE GENOMIC DNA]</scope>
    <source>
        <strain evidence="1 2">P15</strain>
    </source>
</reference>
<dbReference type="EMBL" id="ACVC01000175">
    <property type="protein sequence ID" value="EFO62570.1"/>
    <property type="molecule type" value="Genomic_DNA"/>
</dbReference>
<sequence length="1044" mass="117105">MSTSCHVFIPADACIRGSKFKSVPVPGDASDIESLSFRISSKLIKGTRFLLHYRAKKFRTPDDIISLRLYPNLKATKGISTLETLLSDSDAKQSQGVRGLKNLDFVDRTAYVYKLCKQILEALKELYEVLAKLRKKDPDIPYSHGLLTPSSIYRYPNGQLKLTFYGLRTDSQSDNIYCDLQSLSSIHSKLCASLSIEPDASFSTMVEKLRSSNRTCQLEKMLNFIEARLSKLSGSSGIVGHLIPPSDIEGSIKDGASELALPSNIEVDELEKSSTTGISASARSLHSTSDPASTLYPSGEATTILLESGVLIPTKCLDQIHQHYSYPTGQTSPEGLCSVDDGYTMTILLTASQDIQMVCPYLTYFSILSSKHPIQEMKKTISEGNVLQIFTMDNVFEMLRDLSQSTPIIHETLAKQEIVLQILNLAFTGTSQSEEYGNMDDTKRALLYTNMPRFIKFMVQDVNLHPHIMVTDPNLKSKEVMEKEIWGLIDKGIECYLNLVAGRGWLCNGAENSNNTPSKQSTEIANSCITCLKSYLHVAIISYSESFTDQIATSEACMSIALKCVKLSIFETTFLMYFHSKRCSHVLANNMIAALVKKDISQSSTCSATECSCICGLLVVYLTSKGTKYLSSTLINELLFVITGCLETSMVDVSSEEYQKVPLITKVLINYYVLYLSQCAIELIKESKDIEENIKRCFVCLNVFVGKLHRVLVSSNQKISDQTCRGSDRYYLLVYITLDCLAKLFRCIGGIERLMVRWLENIYIGDEYTQIYRPICSREEPLFLSYSDLPSTAAQGIGGPAIWQMENCQQNKKKLLIIYRGIVDMLTPQLAEFLRSVSQCPALSNSSIVHVRITIIQNVVTEALHTVMQNDFKAPTQQYMKPMAALGLRDRLETLLCNNTRNTQLLLGNESKEKRDPVSKVSNATSVVRDVHTHSIVRKIVDFYLGINETQAFYIRHLMCGNSISRDDFIFDAGNLNHWNKNVYLNAAESLKTNKSFTMFLKVFDITPNMVLSAMTVDNFYRDTPIELLKNDKDETVDFHDMPA</sequence>
<dbReference type="OrthoDB" id="10254094at2759"/>
<accession>E1F4Q6</accession>
<dbReference type="OMA" id="IGGPAIW"/>
<organism evidence="1 2">
    <name type="scientific">Giardia intestinalis (strain P15)</name>
    <name type="common">Giardia lamblia</name>
    <dbReference type="NCBI Taxonomy" id="658858"/>
    <lineage>
        <taxon>Eukaryota</taxon>
        <taxon>Metamonada</taxon>
        <taxon>Diplomonadida</taxon>
        <taxon>Hexamitidae</taxon>
        <taxon>Giardiinae</taxon>
        <taxon>Giardia</taxon>
    </lineage>
</organism>
<dbReference type="VEuPathDB" id="GiardiaDB:GLP15_1155"/>
<protein>
    <submittedName>
        <fullName evidence="1">Uncharacterized protein</fullName>
    </submittedName>
</protein>
<evidence type="ECO:0000313" key="1">
    <source>
        <dbReference type="EMBL" id="EFO62570.1"/>
    </source>
</evidence>
<name>E1F4Q6_GIAIA</name>
<dbReference type="Proteomes" id="UP000008974">
    <property type="component" value="Unassembled WGS sequence"/>
</dbReference>
<gene>
    <name evidence="1" type="ORF">GLP15_1155</name>
</gene>
<comment type="caution">
    <text evidence="1">The sequence shown here is derived from an EMBL/GenBank/DDBJ whole genome shotgun (WGS) entry which is preliminary data.</text>
</comment>
<evidence type="ECO:0000313" key="2">
    <source>
        <dbReference type="Proteomes" id="UP000008974"/>
    </source>
</evidence>
<dbReference type="AlphaFoldDB" id="E1F4Q6"/>